<comment type="pathway">
    <text evidence="3 18">Phospholipid metabolism; CDP-diacylglycerol biosynthesis; CDP-diacylglycerol from sn-glycerol 3-phosphate: step 3/3.</text>
</comment>
<dbReference type="UniPathway" id="UPA00557">
    <property type="reaction ID" value="UER00614"/>
</dbReference>
<keyword evidence="10 18" id="KW-0808">Transferase</keyword>
<feature type="transmembrane region" description="Helical" evidence="19">
    <location>
        <begin position="117"/>
        <end position="137"/>
    </location>
</feature>
<dbReference type="GO" id="GO:0016024">
    <property type="term" value="P:CDP-diacylglycerol biosynthetic process"/>
    <property type="evidence" value="ECO:0007669"/>
    <property type="project" value="UniProtKB-UniPathway"/>
</dbReference>
<evidence type="ECO:0000256" key="12">
    <source>
        <dbReference type="ARBA" id="ARBA00022695"/>
    </source>
</evidence>
<evidence type="ECO:0000313" key="20">
    <source>
        <dbReference type="EMBL" id="QCD44033.1"/>
    </source>
</evidence>
<evidence type="ECO:0000256" key="17">
    <source>
        <dbReference type="ARBA" id="ARBA00023264"/>
    </source>
</evidence>
<dbReference type="InterPro" id="IPR000374">
    <property type="entry name" value="PC_trans"/>
</dbReference>
<evidence type="ECO:0000256" key="6">
    <source>
        <dbReference type="ARBA" id="ARBA00012487"/>
    </source>
</evidence>
<evidence type="ECO:0000313" key="21">
    <source>
        <dbReference type="Proteomes" id="UP000503264"/>
    </source>
</evidence>
<evidence type="ECO:0000256" key="11">
    <source>
        <dbReference type="ARBA" id="ARBA00022692"/>
    </source>
</evidence>
<comment type="pathway">
    <text evidence="4">Lipid metabolism.</text>
</comment>
<feature type="transmembrane region" description="Helical" evidence="19">
    <location>
        <begin position="52"/>
        <end position="85"/>
    </location>
</feature>
<name>A0A6G5QE99_9BACT</name>
<dbReference type="EC" id="2.7.7.41" evidence="6 18"/>
<protein>
    <recommendedName>
        <fullName evidence="7 18">Phosphatidate cytidylyltransferase</fullName>
        <ecNumber evidence="6 18">2.7.7.41</ecNumber>
    </recommendedName>
</protein>
<gene>
    <name evidence="20" type="primary">cdsA</name>
    <name evidence="20" type="ORF">CMUC_0217</name>
</gene>
<keyword evidence="12 18" id="KW-0548">Nucleotidyltransferase</keyword>
<dbReference type="AlphaFoldDB" id="A0A6G5QE99"/>
<evidence type="ECO:0000256" key="4">
    <source>
        <dbReference type="ARBA" id="ARBA00005189"/>
    </source>
</evidence>
<evidence type="ECO:0000256" key="5">
    <source>
        <dbReference type="ARBA" id="ARBA00010185"/>
    </source>
</evidence>
<evidence type="ECO:0000256" key="7">
    <source>
        <dbReference type="ARBA" id="ARBA00019373"/>
    </source>
</evidence>
<evidence type="ECO:0000256" key="15">
    <source>
        <dbReference type="ARBA" id="ARBA00023136"/>
    </source>
</evidence>
<evidence type="ECO:0000256" key="2">
    <source>
        <dbReference type="ARBA" id="ARBA00004651"/>
    </source>
</evidence>
<dbReference type="Proteomes" id="UP000503264">
    <property type="component" value="Chromosome"/>
</dbReference>
<dbReference type="PROSITE" id="PS01315">
    <property type="entry name" value="CDS"/>
    <property type="match status" value="1"/>
</dbReference>
<organism evidence="20 21">
    <name type="scientific">Campylobacter mucosalis CCUG 21559</name>
    <dbReference type="NCBI Taxonomy" id="1032067"/>
    <lineage>
        <taxon>Bacteria</taxon>
        <taxon>Pseudomonadati</taxon>
        <taxon>Campylobacterota</taxon>
        <taxon>Epsilonproteobacteria</taxon>
        <taxon>Campylobacterales</taxon>
        <taxon>Campylobacteraceae</taxon>
        <taxon>Campylobacter</taxon>
    </lineage>
</organism>
<keyword evidence="13 19" id="KW-1133">Transmembrane helix</keyword>
<keyword evidence="21" id="KW-1185">Reference proteome</keyword>
<evidence type="ECO:0000256" key="19">
    <source>
        <dbReference type="SAM" id="Phobius"/>
    </source>
</evidence>
<feature type="transmembrane region" description="Helical" evidence="19">
    <location>
        <begin position="183"/>
        <end position="204"/>
    </location>
</feature>
<evidence type="ECO:0000256" key="8">
    <source>
        <dbReference type="ARBA" id="ARBA00022475"/>
    </source>
</evidence>
<accession>A0A6G5QE99</accession>
<feature type="transmembrane region" description="Helical" evidence="19">
    <location>
        <begin position="158"/>
        <end position="177"/>
    </location>
</feature>
<keyword evidence="15 19" id="KW-0472">Membrane</keyword>
<keyword evidence="8" id="KW-1003">Cell membrane</keyword>
<evidence type="ECO:0000256" key="9">
    <source>
        <dbReference type="ARBA" id="ARBA00022516"/>
    </source>
</evidence>
<evidence type="ECO:0000256" key="3">
    <source>
        <dbReference type="ARBA" id="ARBA00005119"/>
    </source>
</evidence>
<evidence type="ECO:0000256" key="14">
    <source>
        <dbReference type="ARBA" id="ARBA00023098"/>
    </source>
</evidence>
<keyword evidence="9" id="KW-0444">Lipid biosynthesis</keyword>
<dbReference type="RefSeq" id="WP_034969018.1">
    <property type="nucleotide sequence ID" value="NZ_CP012542.1"/>
</dbReference>
<dbReference type="PANTHER" id="PTHR46382">
    <property type="entry name" value="PHOSPHATIDATE CYTIDYLYLTRANSFERASE"/>
    <property type="match status" value="1"/>
</dbReference>
<dbReference type="Pfam" id="PF01148">
    <property type="entry name" value="CTP_transf_1"/>
    <property type="match status" value="1"/>
</dbReference>
<dbReference type="GO" id="GO:0004605">
    <property type="term" value="F:phosphatidate cytidylyltransferase activity"/>
    <property type="evidence" value="ECO:0007669"/>
    <property type="project" value="UniProtKB-EC"/>
</dbReference>
<keyword evidence="17" id="KW-1208">Phospholipid metabolism</keyword>
<reference evidence="20 21" key="1">
    <citation type="submission" date="2016-07" db="EMBL/GenBank/DDBJ databases">
        <title>Comparative genomics of the Campylobacter concisus group.</title>
        <authorList>
            <person name="Miller W.G."/>
            <person name="Yee E."/>
            <person name="Chapman M.H."/>
            <person name="Huynh S."/>
            <person name="Bono J.L."/>
            <person name="On S.L.W."/>
            <person name="StLeger J."/>
            <person name="Foster G."/>
            <person name="Parker C.T."/>
        </authorList>
    </citation>
    <scope>NUCLEOTIDE SEQUENCE [LARGE SCALE GENOMIC DNA]</scope>
    <source>
        <strain evidence="20 21">CCUG 21559</strain>
    </source>
</reference>
<dbReference type="GO" id="GO:0005886">
    <property type="term" value="C:plasma membrane"/>
    <property type="evidence" value="ECO:0007669"/>
    <property type="project" value="UniProtKB-SubCell"/>
</dbReference>
<evidence type="ECO:0000256" key="13">
    <source>
        <dbReference type="ARBA" id="ARBA00022989"/>
    </source>
</evidence>
<evidence type="ECO:0000256" key="16">
    <source>
        <dbReference type="ARBA" id="ARBA00023209"/>
    </source>
</evidence>
<dbReference type="PANTHER" id="PTHR46382:SF1">
    <property type="entry name" value="PHOSPHATIDATE CYTIDYLYLTRANSFERASE"/>
    <property type="match status" value="1"/>
</dbReference>
<sequence length="243" mass="26897">MKQRIITGVAMLVALLAVFYINSYLLNFFILGVVLTFAFLESLKLYQIEQKSLVFIALAFYTLTLFTNPIFIALVAILIVASVIAHIKSENLKAVVPFVYPTTPIFLIWMLYSEYGIGYLAWLFLIVIASDSGAYFVGKFFGKRPFSPSSPNKTLEGVFGGVAAGTIVGTIFGNFIIEGFTQIICASFLVALFGVWGDLFESYLKRLVDVKDSGNLFPGHGGMLDRIDGYLFGVIALLWTLSW</sequence>
<keyword evidence="14" id="KW-0443">Lipid metabolism</keyword>
<keyword evidence="16" id="KW-0594">Phospholipid biosynthesis</keyword>
<comment type="similarity">
    <text evidence="5 18">Belongs to the CDS family.</text>
</comment>
<evidence type="ECO:0000256" key="1">
    <source>
        <dbReference type="ARBA" id="ARBA00001698"/>
    </source>
</evidence>
<keyword evidence="11 18" id="KW-0812">Transmembrane</keyword>
<comment type="catalytic activity">
    <reaction evidence="1 18">
        <text>a 1,2-diacyl-sn-glycero-3-phosphate + CTP + H(+) = a CDP-1,2-diacyl-sn-glycerol + diphosphate</text>
        <dbReference type="Rhea" id="RHEA:16229"/>
        <dbReference type="ChEBI" id="CHEBI:15378"/>
        <dbReference type="ChEBI" id="CHEBI:33019"/>
        <dbReference type="ChEBI" id="CHEBI:37563"/>
        <dbReference type="ChEBI" id="CHEBI:58332"/>
        <dbReference type="ChEBI" id="CHEBI:58608"/>
        <dbReference type="EC" id="2.7.7.41"/>
    </reaction>
</comment>
<dbReference type="EMBL" id="CP012542">
    <property type="protein sequence ID" value="QCD44033.1"/>
    <property type="molecule type" value="Genomic_DNA"/>
</dbReference>
<proteinExistence type="inferred from homology"/>
<feature type="transmembrane region" description="Helical" evidence="19">
    <location>
        <begin position="12"/>
        <end position="40"/>
    </location>
</feature>
<comment type="subcellular location">
    <subcellularLocation>
        <location evidence="2">Cell membrane</location>
        <topology evidence="2">Multi-pass membrane protein</topology>
    </subcellularLocation>
</comment>
<evidence type="ECO:0000256" key="18">
    <source>
        <dbReference type="RuleBase" id="RU003938"/>
    </source>
</evidence>
<evidence type="ECO:0000256" key="10">
    <source>
        <dbReference type="ARBA" id="ARBA00022679"/>
    </source>
</evidence>